<dbReference type="RefSeq" id="WP_068557548.1">
    <property type="nucleotide sequence ID" value="NZ_BKEE01000024.1"/>
</dbReference>
<evidence type="ECO:0000259" key="1">
    <source>
        <dbReference type="Pfam" id="PF13175"/>
    </source>
</evidence>
<name>A0A7H2PQQ9_9GAMM</name>
<dbReference type="InterPro" id="IPR027417">
    <property type="entry name" value="P-loop_NTPase"/>
</dbReference>
<proteinExistence type="predicted"/>
<dbReference type="PANTHER" id="PTHR43581">
    <property type="entry name" value="ATP/GTP PHOSPHATASE"/>
    <property type="match status" value="1"/>
</dbReference>
<dbReference type="SUPFAM" id="SSF52540">
    <property type="entry name" value="P-loop containing nucleoside triphosphate hydrolases"/>
    <property type="match status" value="1"/>
</dbReference>
<dbReference type="GO" id="GO:0005524">
    <property type="term" value="F:ATP binding"/>
    <property type="evidence" value="ECO:0007669"/>
    <property type="project" value="UniProtKB-KW"/>
</dbReference>
<evidence type="ECO:0000313" key="2">
    <source>
        <dbReference type="EMBL" id="QNX05192.1"/>
    </source>
</evidence>
<accession>A0A7H2PQQ9</accession>
<evidence type="ECO:0000313" key="3">
    <source>
        <dbReference type="Proteomes" id="UP000516862"/>
    </source>
</evidence>
<keyword evidence="2" id="KW-0547">Nucleotide-binding</keyword>
<reference evidence="3" key="1">
    <citation type="submission" date="2020-09" db="EMBL/GenBank/DDBJ databases">
        <title>Clinical and molecular characterization of Acinetobacter seifertii in Taiwan.</title>
        <authorList>
            <person name="Li L.-H."/>
            <person name="Yang Y.-S."/>
            <person name="Sun J.-R."/>
            <person name="Huang T.-W."/>
            <person name="Huang W.-C."/>
            <person name="Wang Y.-C."/>
            <person name="Kuo T.-H."/>
            <person name="Kuo S.-C."/>
            <person name="Chen T.-L."/>
        </authorList>
    </citation>
    <scope>NUCLEOTIDE SEQUENCE [LARGE SCALE GENOMIC DNA]</scope>
    <source>
        <strain evidence="3">AS73</strain>
    </source>
</reference>
<organism evidence="2 3">
    <name type="scientific">Acinetobacter seifertii</name>
    <dbReference type="NCBI Taxonomy" id="1530123"/>
    <lineage>
        <taxon>Bacteria</taxon>
        <taxon>Pseudomonadati</taxon>
        <taxon>Pseudomonadota</taxon>
        <taxon>Gammaproteobacteria</taxon>
        <taxon>Moraxellales</taxon>
        <taxon>Moraxellaceae</taxon>
        <taxon>Acinetobacter</taxon>
        <taxon>Acinetobacter calcoaceticus/baumannii complex</taxon>
    </lineage>
</organism>
<keyword evidence="2" id="KW-0067">ATP-binding</keyword>
<gene>
    <name evidence="2" type="ORF">IC796_18245</name>
</gene>
<dbReference type="PANTHER" id="PTHR43581:SF2">
    <property type="entry name" value="EXCINUCLEASE ATPASE SUBUNIT"/>
    <property type="match status" value="1"/>
</dbReference>
<dbReference type="Pfam" id="PF13175">
    <property type="entry name" value="AAA_15"/>
    <property type="match status" value="1"/>
</dbReference>
<dbReference type="Proteomes" id="UP000516862">
    <property type="component" value="Chromosome"/>
</dbReference>
<feature type="domain" description="Endonuclease GajA/Old nuclease/RecF-like AAA" evidence="1">
    <location>
        <begin position="2"/>
        <end position="371"/>
    </location>
</feature>
<dbReference type="InterPro" id="IPR041685">
    <property type="entry name" value="AAA_GajA/Old/RecF-like"/>
</dbReference>
<dbReference type="AlphaFoldDB" id="A0A7H2PQQ9"/>
<dbReference type="InterPro" id="IPR051396">
    <property type="entry name" value="Bact_Antivir_Def_Nuclease"/>
</dbReference>
<dbReference type="EMBL" id="CP061561">
    <property type="protein sequence ID" value="QNX05192.1"/>
    <property type="molecule type" value="Genomic_DNA"/>
</dbReference>
<dbReference type="Gene3D" id="3.40.50.300">
    <property type="entry name" value="P-loop containing nucleotide triphosphate hydrolases"/>
    <property type="match status" value="1"/>
</dbReference>
<reference evidence="2 3" key="2">
    <citation type="submission" date="2020-09" db="EMBL/GenBank/DDBJ databases">
        <authorList>
            <person name="Chen F.-J."/>
            <person name="Lee Y.-T."/>
        </authorList>
    </citation>
    <scope>NUCLEOTIDE SEQUENCE [LARGE SCALE GENOMIC DNA]</scope>
    <source>
        <strain evidence="2 3">AS73</strain>
    </source>
</reference>
<sequence length="428" mass="49871">MKLILKNIGLLKDAELELSRLSLIAGENDNGKSTVGKVIFCLVKAINRYREDLEESKEYRIEEEFRNVFFFLRTLSNERYEFKSDTLRTLQSSEYDFSTKIDALNQIIDELKNSFLETETLHQFINLRDKILAMIEKPEDTRELMENALNKVFVAEFDSRILLDGEDEGFIGLYEQNIKLIEVKIFKNKIHLVNNVEPIVLEDATFIETPLILNNHDLLIRSKSAFNLKKRTLSHLGIPYTTFHTKDLFDKLIEPPFGDLFDTNINKLVERKLREVVNGEIIYDNREKDFIFKKDQGSSVPIRNTASGIKVFGILQLLSSNDFINKKSLLVFDEPENHLHPKWQLKLAEILIDLAEQGVYILVSSHSPYMIEALKRYSDLAGLEKESSFYLAKENSIQNKDKLEEIFQVLSEPFEVFRKMDREILKDE</sequence>
<protein>
    <submittedName>
        <fullName evidence="2">ATP-binding protein</fullName>
    </submittedName>
</protein>